<name>A0A7D3XY77_9BACT</name>
<gene>
    <name evidence="3" type="ORF">FHG85_01165</name>
</gene>
<dbReference type="PROSITE" id="PS51257">
    <property type="entry name" value="PROKAR_LIPOPROTEIN"/>
    <property type="match status" value="1"/>
</dbReference>
<dbReference type="RefSeq" id="WP_173072449.1">
    <property type="nucleotide sequence ID" value="NZ_CP041345.1"/>
</dbReference>
<dbReference type="KEGG" id="ttz:FHG85_01165"/>
<evidence type="ECO:0008006" key="5">
    <source>
        <dbReference type="Google" id="ProtNLM"/>
    </source>
</evidence>
<protein>
    <recommendedName>
        <fullName evidence="5">Lipoprotein</fullName>
    </recommendedName>
</protein>
<sequence length="293" mass="33635">MKVKTCSSLVIVITIVIMVASCDTPTNKKIELLTKENEALRREARIKDSTLNEFFAFLSDIEYNLNLIKQKEQSISQNAIIGGELKTDVRHQIDEDIQTINLLMDENRRKAALLRKKLSDTNFKVAELERLIASISKRLIEKEDEIDELKAKLLELNFTVEQLNARIDSITLQNLLLDKEIKNKTEKINSAWYAVGSRKELVQNNIIDKSGGFLGLGRTTKMKAEFNQDYFVRIDITETHSIPILAKRVKLVTTHPTNSYSLVRNNENLVVELKIKDPEKFWSVSKYLVVEVN</sequence>
<keyword evidence="4" id="KW-1185">Reference proteome</keyword>
<feature type="chain" id="PRO_5029829662" description="Lipoprotein" evidence="2">
    <location>
        <begin position="23"/>
        <end position="293"/>
    </location>
</feature>
<evidence type="ECO:0000256" key="2">
    <source>
        <dbReference type="SAM" id="SignalP"/>
    </source>
</evidence>
<reference evidence="3 4" key="1">
    <citation type="submission" date="2019-07" db="EMBL/GenBank/DDBJ databases">
        <title>Thalassofilum flectens gen. nov., sp. nov., a novel moderate thermophilic anaerobe from a shallow sea hot spring in Kunashir Island (Russia), representing a new family in the order Bacteroidales, and proposal of Thalassofilacea fam. nov.</title>
        <authorList>
            <person name="Kochetkova T.V."/>
            <person name="Podosokorskaya O.A."/>
            <person name="Novikov A."/>
            <person name="Elcheninov A.G."/>
            <person name="Toshchakov S.V."/>
            <person name="Kublanov I.V."/>
        </authorList>
    </citation>
    <scope>NUCLEOTIDE SEQUENCE [LARGE SCALE GENOMIC DNA]</scope>
    <source>
        <strain evidence="3 4">38-H</strain>
    </source>
</reference>
<keyword evidence="2" id="KW-0732">Signal</keyword>
<organism evidence="3 4">
    <name type="scientific">Tenuifilum thalassicum</name>
    <dbReference type="NCBI Taxonomy" id="2590900"/>
    <lineage>
        <taxon>Bacteria</taxon>
        <taxon>Pseudomonadati</taxon>
        <taxon>Bacteroidota</taxon>
        <taxon>Bacteroidia</taxon>
        <taxon>Bacteroidales</taxon>
        <taxon>Tenuifilaceae</taxon>
        <taxon>Tenuifilum</taxon>
    </lineage>
</organism>
<dbReference type="EMBL" id="CP041345">
    <property type="protein sequence ID" value="QKG78933.1"/>
    <property type="molecule type" value="Genomic_DNA"/>
</dbReference>
<dbReference type="AlphaFoldDB" id="A0A7D3XY77"/>
<keyword evidence="1" id="KW-0175">Coiled coil</keyword>
<evidence type="ECO:0000313" key="4">
    <source>
        <dbReference type="Proteomes" id="UP000500961"/>
    </source>
</evidence>
<accession>A0A7D3XY77</accession>
<evidence type="ECO:0000256" key="1">
    <source>
        <dbReference type="SAM" id="Coils"/>
    </source>
</evidence>
<evidence type="ECO:0000313" key="3">
    <source>
        <dbReference type="EMBL" id="QKG78933.1"/>
    </source>
</evidence>
<dbReference type="Proteomes" id="UP000500961">
    <property type="component" value="Chromosome"/>
</dbReference>
<feature type="coiled-coil region" evidence="1">
    <location>
        <begin position="125"/>
        <end position="166"/>
    </location>
</feature>
<feature type="signal peptide" evidence="2">
    <location>
        <begin position="1"/>
        <end position="22"/>
    </location>
</feature>
<proteinExistence type="predicted"/>